<keyword evidence="8 14" id="KW-0378">Hydrolase</keyword>
<dbReference type="PIRSF" id="PIRSF016308">
    <property type="entry name" value="UBP"/>
    <property type="match status" value="1"/>
</dbReference>
<evidence type="ECO:0000256" key="1">
    <source>
        <dbReference type="ARBA" id="ARBA00000707"/>
    </source>
</evidence>
<feature type="domain" description="UBA" evidence="16">
    <location>
        <begin position="567"/>
        <end position="608"/>
    </location>
</feature>
<evidence type="ECO:0000256" key="2">
    <source>
        <dbReference type="ARBA" id="ARBA00009085"/>
    </source>
</evidence>
<dbReference type="InterPro" id="IPR013083">
    <property type="entry name" value="Znf_RING/FYVE/PHD"/>
</dbReference>
<dbReference type="Gene3D" id="3.30.40.10">
    <property type="entry name" value="Zinc/RING finger domain, C3HC4 (zinc finger)"/>
    <property type="match status" value="2"/>
</dbReference>
<evidence type="ECO:0000259" key="16">
    <source>
        <dbReference type="PROSITE" id="PS50030"/>
    </source>
</evidence>
<dbReference type="InterPro" id="IPR018200">
    <property type="entry name" value="USP_CS"/>
</dbReference>
<dbReference type="AlphaFoldDB" id="A0A371C389"/>
<keyword evidence="7 14" id="KW-0833">Ubl conjugation pathway</keyword>
<feature type="compositionally biased region" description="Acidic residues" evidence="15">
    <location>
        <begin position="549"/>
        <end position="559"/>
    </location>
</feature>
<feature type="active site" description="Proton acceptor" evidence="11">
    <location>
        <position position="718"/>
    </location>
</feature>
<keyword evidence="6 13" id="KW-0863">Zinc-finger</keyword>
<dbReference type="Pfam" id="PF00627">
    <property type="entry name" value="UBA"/>
    <property type="match status" value="2"/>
</dbReference>
<dbReference type="SUPFAM" id="SSF46934">
    <property type="entry name" value="UBA-like"/>
    <property type="match status" value="1"/>
</dbReference>
<gene>
    <name evidence="19" type="ORF">B0I71DRAFT_133724</name>
</gene>
<keyword evidence="9 14" id="KW-0788">Thiol protease</keyword>
<dbReference type="FunFam" id="3.30.40.10:FF:000396">
    <property type="entry name" value="Ubiquitin carboxyl-terminal hydrolase"/>
    <property type="match status" value="1"/>
</dbReference>
<evidence type="ECO:0000259" key="17">
    <source>
        <dbReference type="PROSITE" id="PS50235"/>
    </source>
</evidence>
<dbReference type="VEuPathDB" id="FungiDB:YALI1_B22276g"/>
<keyword evidence="5" id="KW-0677">Repeat</keyword>
<evidence type="ECO:0000256" key="13">
    <source>
        <dbReference type="PROSITE-ProRule" id="PRU00502"/>
    </source>
</evidence>
<feature type="domain" description="USP" evidence="17">
    <location>
        <begin position="299"/>
        <end position="757"/>
    </location>
</feature>
<dbReference type="GO" id="GO:0016579">
    <property type="term" value="P:protein deubiquitination"/>
    <property type="evidence" value="ECO:0007669"/>
    <property type="project" value="InterPro"/>
</dbReference>
<organism evidence="19 20">
    <name type="scientific">Yarrowia lipolytica</name>
    <name type="common">Candida lipolytica</name>
    <dbReference type="NCBI Taxonomy" id="4952"/>
    <lineage>
        <taxon>Eukaryota</taxon>
        <taxon>Fungi</taxon>
        <taxon>Dikarya</taxon>
        <taxon>Ascomycota</taxon>
        <taxon>Saccharomycotina</taxon>
        <taxon>Dipodascomycetes</taxon>
        <taxon>Dipodascales</taxon>
        <taxon>Dipodascales incertae sedis</taxon>
        <taxon>Yarrowia</taxon>
    </lineage>
</organism>
<sequence>MDPYTEAAINLQPPNGRPVHKDDCAYSFDTPDLQGGLDVCLSCFQASSAHANQDYTKLHFDNTGHSYFATVHKKRKAKARSDENAPKRLAIEAHKEEDDWDTQWGVKLVTAVGSEKLDETREPFPELLAAVENAESFAARSEVAAWENEIVSCEHTRNLNQSAAPDLNFSAPHCAQCDLKENLWLCLDCGAIGCGRAQFGGVAGNTHALAHSETTGHGVAVKLGSITAHSADVYCYICNDERQDPELRKHLSHFGIQIDDLQKTEKSMTELQIEQNYTWQFSMENESGEIKPVFGPGLTGMNNLGNSCYLNSAMQVIFSLPAFQKQFNVPQQFIADPINSHVTQFRKLADGLLSGRYAVPDVYDDSEVSYQRGIRPFALKTLLGKGHPEFSTNRQQDAFEFWAHVTDIIDNKIEGGRALTDIFRFQTEKRLQCLSCNKVRYTKEAQENLSVPVPIREKGEQDGKAVYEDVELSECLIKYTGAQTTDYSCKCGGKEASVSNKFASLPDVLVLNSTRFQIKNWVPMKVDVNLNVDENLNLDDYISPGKQDNEEELPEDEAGEGNSSGWTANETAVEILSAMGFPTVRCEKALYHTGNSDPDAAMNWLFSHMEDADIDEPLVIDSSVPSSGSTDNSAAIAQVAEMGFTPNQARKALRECSGNVEMAVAWLFENPADEGEEESAAVATEVASSGPVGYTEKPHNYELTGIICHKGTSVHAGHYVAYVKKDGKWILFNDEKVVSSSVEDMKKLAYVYVFQRVSA</sequence>
<dbReference type="GO" id="GO:0006508">
    <property type="term" value="P:proteolysis"/>
    <property type="evidence" value="ECO:0007669"/>
    <property type="project" value="UniProtKB-KW"/>
</dbReference>
<dbReference type="Gene3D" id="3.90.70.10">
    <property type="entry name" value="Cysteine proteinases"/>
    <property type="match status" value="1"/>
</dbReference>
<dbReference type="InterPro" id="IPR041432">
    <property type="entry name" value="UBP13_Znf-UBP_var"/>
</dbReference>
<feature type="domain" description="UBP-type" evidence="18">
    <location>
        <begin position="151"/>
        <end position="258"/>
    </location>
</feature>
<dbReference type="FunFam" id="1.10.8.10:FF:000103">
    <property type="entry name" value="Ubiquitin carboxyl-terminal hydrolase"/>
    <property type="match status" value="1"/>
</dbReference>
<dbReference type="VEuPathDB" id="FungiDB:YALI0_B17072g"/>
<dbReference type="Pfam" id="PF02148">
    <property type="entry name" value="zf-UBP"/>
    <property type="match status" value="1"/>
</dbReference>
<dbReference type="PANTHER" id="PTHR21646">
    <property type="entry name" value="UBIQUITIN CARBOXYL-TERMINAL HYDROLASE"/>
    <property type="match status" value="1"/>
</dbReference>
<evidence type="ECO:0000256" key="4">
    <source>
        <dbReference type="ARBA" id="ARBA00022723"/>
    </source>
</evidence>
<dbReference type="SMART" id="SM00165">
    <property type="entry name" value="UBA"/>
    <property type="match status" value="2"/>
</dbReference>
<dbReference type="InterPro" id="IPR015940">
    <property type="entry name" value="UBA"/>
</dbReference>
<dbReference type="PROSITE" id="PS50030">
    <property type="entry name" value="UBA"/>
    <property type="match status" value="2"/>
</dbReference>
<dbReference type="InterPro" id="IPR016652">
    <property type="entry name" value="Ubiquitinyl_hydrolase"/>
</dbReference>
<dbReference type="SUPFAM" id="SSF57850">
    <property type="entry name" value="RING/U-box"/>
    <property type="match status" value="2"/>
</dbReference>
<dbReference type="Proteomes" id="UP000256601">
    <property type="component" value="Unassembled WGS sequence"/>
</dbReference>
<dbReference type="InterPro" id="IPR028889">
    <property type="entry name" value="USP"/>
</dbReference>
<feature type="region of interest" description="Disordered" evidence="15">
    <location>
        <begin position="541"/>
        <end position="566"/>
    </location>
</feature>
<dbReference type="InterPro" id="IPR050185">
    <property type="entry name" value="Ub_carboxyl-term_hydrolase"/>
</dbReference>
<dbReference type="GO" id="GO:0008270">
    <property type="term" value="F:zinc ion binding"/>
    <property type="evidence" value="ECO:0007669"/>
    <property type="project" value="UniProtKB-KW"/>
</dbReference>
<dbReference type="CDD" id="cd14291">
    <property type="entry name" value="UBA1_NUB1_like"/>
    <property type="match status" value="1"/>
</dbReference>
<dbReference type="Pfam" id="PF17807">
    <property type="entry name" value="zf-UBP_var"/>
    <property type="match status" value="1"/>
</dbReference>
<dbReference type="PROSITE" id="PS50235">
    <property type="entry name" value="USP_3"/>
    <property type="match status" value="1"/>
</dbReference>
<evidence type="ECO:0000256" key="6">
    <source>
        <dbReference type="ARBA" id="ARBA00022771"/>
    </source>
</evidence>
<evidence type="ECO:0000256" key="14">
    <source>
        <dbReference type="RuleBase" id="RU366025"/>
    </source>
</evidence>
<evidence type="ECO:0000256" key="10">
    <source>
        <dbReference type="ARBA" id="ARBA00022833"/>
    </source>
</evidence>
<keyword evidence="10 12" id="KW-0862">Zinc</keyword>
<dbReference type="FunFam" id="1.10.8.10:FF:000086">
    <property type="entry name" value="Ubiquitin carboxyl-terminal hydrolase"/>
    <property type="match status" value="1"/>
</dbReference>
<dbReference type="EC" id="3.4.19.12" evidence="14"/>
<dbReference type="PROSITE" id="PS50271">
    <property type="entry name" value="ZF_UBP"/>
    <property type="match status" value="1"/>
</dbReference>
<feature type="binding site" evidence="12">
    <location>
        <position position="177"/>
    </location>
    <ligand>
        <name>Zn(2+)</name>
        <dbReference type="ChEBI" id="CHEBI:29105"/>
    </ligand>
</feature>
<evidence type="ECO:0000256" key="9">
    <source>
        <dbReference type="ARBA" id="ARBA00022807"/>
    </source>
</evidence>
<keyword evidence="3 14" id="KW-0645">Protease</keyword>
<dbReference type="InterPro" id="IPR038765">
    <property type="entry name" value="Papain-like_cys_pep_sf"/>
</dbReference>
<dbReference type="Gene3D" id="1.10.8.10">
    <property type="entry name" value="DNA helicase RuvA subunit, C-terminal domain"/>
    <property type="match status" value="2"/>
</dbReference>
<protein>
    <recommendedName>
        <fullName evidence="14">Ubiquitin carboxyl-terminal hydrolase</fullName>
        <ecNumber evidence="14">3.4.19.12</ecNumber>
    </recommendedName>
</protein>
<accession>A0A371C389</accession>
<evidence type="ECO:0000256" key="8">
    <source>
        <dbReference type="ARBA" id="ARBA00022801"/>
    </source>
</evidence>
<feature type="domain" description="UBA" evidence="16">
    <location>
        <begin position="629"/>
        <end position="670"/>
    </location>
</feature>
<evidence type="ECO:0000256" key="12">
    <source>
        <dbReference type="PIRSR" id="PIRSR016308-3"/>
    </source>
</evidence>
<dbReference type="CDD" id="cd14385">
    <property type="entry name" value="UBA1_spUBP14_like"/>
    <property type="match status" value="1"/>
</dbReference>
<evidence type="ECO:0000256" key="15">
    <source>
        <dbReference type="SAM" id="MobiDB-lite"/>
    </source>
</evidence>
<dbReference type="Pfam" id="PF00443">
    <property type="entry name" value="UCH"/>
    <property type="match status" value="1"/>
</dbReference>
<evidence type="ECO:0000256" key="11">
    <source>
        <dbReference type="PIRSR" id="PIRSR016308-1"/>
    </source>
</evidence>
<dbReference type="GO" id="GO:0004843">
    <property type="term" value="F:cysteine-type deubiquitinase activity"/>
    <property type="evidence" value="ECO:0007669"/>
    <property type="project" value="UniProtKB-UniRule"/>
</dbReference>
<dbReference type="SUPFAM" id="SSF54001">
    <property type="entry name" value="Cysteine proteinases"/>
    <property type="match status" value="1"/>
</dbReference>
<dbReference type="PANTHER" id="PTHR21646:SF10">
    <property type="entry name" value="UBIQUITIN CARBOXYL-TERMINAL HYDROLASE 14"/>
    <property type="match status" value="1"/>
</dbReference>
<dbReference type="InterPro" id="IPR001607">
    <property type="entry name" value="Znf_UBP"/>
</dbReference>
<evidence type="ECO:0000256" key="3">
    <source>
        <dbReference type="ARBA" id="ARBA00022670"/>
    </source>
</evidence>
<feature type="binding site" evidence="12">
    <location>
        <position position="194"/>
    </location>
    <ligand>
        <name>Zn(2+)</name>
        <dbReference type="ChEBI" id="CHEBI:29105"/>
    </ligand>
</feature>
<evidence type="ECO:0000313" key="20">
    <source>
        <dbReference type="Proteomes" id="UP000256601"/>
    </source>
</evidence>
<comment type="catalytic activity">
    <reaction evidence="1 14">
        <text>Thiol-dependent hydrolysis of ester, thioester, amide, peptide and isopeptide bonds formed by the C-terminal Gly of ubiquitin (a 76-residue protein attached to proteins as an intracellular targeting signal).</text>
        <dbReference type="EC" id="3.4.19.12"/>
    </reaction>
</comment>
<dbReference type="EMBL" id="KZ859021">
    <property type="protein sequence ID" value="RDW24799.1"/>
    <property type="molecule type" value="Genomic_DNA"/>
</dbReference>
<dbReference type="PROSITE" id="PS00973">
    <property type="entry name" value="USP_2"/>
    <property type="match status" value="1"/>
</dbReference>
<dbReference type="CDD" id="cd02658">
    <property type="entry name" value="Peptidase_C19B"/>
    <property type="match status" value="1"/>
</dbReference>
<dbReference type="InterPro" id="IPR001394">
    <property type="entry name" value="Peptidase_C19_UCH"/>
</dbReference>
<proteinExistence type="inferred from homology"/>
<evidence type="ECO:0000313" key="19">
    <source>
        <dbReference type="EMBL" id="RDW24799.1"/>
    </source>
</evidence>
<feature type="binding site" evidence="12">
    <location>
        <position position="207"/>
    </location>
    <ligand>
        <name>Zn(2+)</name>
        <dbReference type="ChEBI" id="CHEBI:29105"/>
    </ligand>
</feature>
<keyword evidence="4 12" id="KW-0479">Metal-binding</keyword>
<dbReference type="PROSITE" id="PS00972">
    <property type="entry name" value="USP_1"/>
    <property type="match status" value="1"/>
</dbReference>
<name>A0A371C389_YARLL</name>
<dbReference type="InterPro" id="IPR009060">
    <property type="entry name" value="UBA-like_sf"/>
</dbReference>
<dbReference type="SMART" id="SM00290">
    <property type="entry name" value="ZnF_UBP"/>
    <property type="match status" value="2"/>
</dbReference>
<evidence type="ECO:0000256" key="5">
    <source>
        <dbReference type="ARBA" id="ARBA00022737"/>
    </source>
</evidence>
<reference evidence="19 20" key="1">
    <citation type="submission" date="2018-07" db="EMBL/GenBank/DDBJ databases">
        <title>Draft Genome Assemblies for Five Robust Yarrowia lipolytica Strains Exhibiting High Lipid Production and Pentose Sugar Utilization and Sugar Alcohol Secretion from Undetoxified Lignocellulosic Biomass Hydrolysates.</title>
        <authorList>
            <consortium name="DOE Joint Genome Institute"/>
            <person name="Walker C."/>
            <person name="Ryu S."/>
            <person name="Na H."/>
            <person name="Zane M."/>
            <person name="LaButti K."/>
            <person name="Lipzen A."/>
            <person name="Haridas S."/>
            <person name="Barry K."/>
            <person name="Grigoriev I.V."/>
            <person name="Quarterman J."/>
            <person name="Slininger P."/>
            <person name="Dien B."/>
            <person name="Trinh C.T."/>
        </authorList>
    </citation>
    <scope>NUCLEOTIDE SEQUENCE [LARGE SCALE GENOMIC DNA]</scope>
    <source>
        <strain evidence="19 20">YB392</strain>
    </source>
</reference>
<dbReference type="OrthoDB" id="361536at2759"/>
<evidence type="ECO:0000256" key="7">
    <source>
        <dbReference type="ARBA" id="ARBA00022786"/>
    </source>
</evidence>
<feature type="active site" description="Nucleophile" evidence="11">
    <location>
        <position position="308"/>
    </location>
</feature>
<comment type="similarity">
    <text evidence="2 14">Belongs to the peptidase C19 family.</text>
</comment>
<evidence type="ECO:0000259" key="18">
    <source>
        <dbReference type="PROSITE" id="PS50271"/>
    </source>
</evidence>